<dbReference type="EMBL" id="JARKIB010000009">
    <property type="protein sequence ID" value="KAJ7776093.1"/>
    <property type="molecule type" value="Genomic_DNA"/>
</dbReference>
<reference evidence="1" key="1">
    <citation type="submission" date="2023-03" db="EMBL/GenBank/DDBJ databases">
        <title>Massive genome expansion in bonnet fungi (Mycena s.s.) driven by repeated elements and novel gene families across ecological guilds.</title>
        <authorList>
            <consortium name="Lawrence Berkeley National Laboratory"/>
            <person name="Harder C.B."/>
            <person name="Miyauchi S."/>
            <person name="Viragh M."/>
            <person name="Kuo A."/>
            <person name="Thoen E."/>
            <person name="Andreopoulos B."/>
            <person name="Lu D."/>
            <person name="Skrede I."/>
            <person name="Drula E."/>
            <person name="Henrissat B."/>
            <person name="Morin E."/>
            <person name="Kohler A."/>
            <person name="Barry K."/>
            <person name="LaButti K."/>
            <person name="Morin E."/>
            <person name="Salamov A."/>
            <person name="Lipzen A."/>
            <person name="Mereny Z."/>
            <person name="Hegedus B."/>
            <person name="Baldrian P."/>
            <person name="Stursova M."/>
            <person name="Weitz H."/>
            <person name="Taylor A."/>
            <person name="Grigoriev I.V."/>
            <person name="Nagy L.G."/>
            <person name="Martin F."/>
            <person name="Kauserud H."/>
        </authorList>
    </citation>
    <scope>NUCLEOTIDE SEQUENCE</scope>
    <source>
        <strain evidence="1">CBHHK182m</strain>
    </source>
</reference>
<accession>A0AAD7K115</accession>
<name>A0AAD7K115_9AGAR</name>
<proteinExistence type="predicted"/>
<evidence type="ECO:0000313" key="2">
    <source>
        <dbReference type="Proteomes" id="UP001215598"/>
    </source>
</evidence>
<comment type="caution">
    <text evidence="1">The sequence shown here is derived from an EMBL/GenBank/DDBJ whole genome shotgun (WGS) entry which is preliminary data.</text>
</comment>
<organism evidence="1 2">
    <name type="scientific">Mycena metata</name>
    <dbReference type="NCBI Taxonomy" id="1033252"/>
    <lineage>
        <taxon>Eukaryota</taxon>
        <taxon>Fungi</taxon>
        <taxon>Dikarya</taxon>
        <taxon>Basidiomycota</taxon>
        <taxon>Agaricomycotina</taxon>
        <taxon>Agaricomycetes</taxon>
        <taxon>Agaricomycetidae</taxon>
        <taxon>Agaricales</taxon>
        <taxon>Marasmiineae</taxon>
        <taxon>Mycenaceae</taxon>
        <taxon>Mycena</taxon>
    </lineage>
</organism>
<keyword evidence="2" id="KW-1185">Reference proteome</keyword>
<gene>
    <name evidence="1" type="ORF">B0H16DRAFT_1858759</name>
</gene>
<protein>
    <submittedName>
        <fullName evidence="1">Uncharacterized protein</fullName>
    </submittedName>
</protein>
<dbReference type="AlphaFoldDB" id="A0AAD7K115"/>
<evidence type="ECO:0000313" key="1">
    <source>
        <dbReference type="EMBL" id="KAJ7776093.1"/>
    </source>
</evidence>
<dbReference type="Proteomes" id="UP001215598">
    <property type="component" value="Unassembled WGS sequence"/>
</dbReference>
<sequence length="196" mass="21548">MGRILLGFLHSSSTTYSAKSSLRHVLFIFPSAGCHYYCVLGPNSRCSRADYAVTAVSGAPSIHRRISKAKAASPPPLPSTPLSHRYAYTARSVRTYAHPRNEFMDRSSLNGAGAGAQAADEARTNERLPGVDLGTPSTLSIFRFHTSISPHFRCHAATASALHRRARPLRLKFVEGLRRPNPHHCIFHRVPSPPIR</sequence>